<feature type="region of interest" description="Disordered" evidence="1">
    <location>
        <begin position="96"/>
        <end position="117"/>
    </location>
</feature>
<evidence type="ECO:0000313" key="2">
    <source>
        <dbReference type="EMBL" id="CAE7238926.1"/>
    </source>
</evidence>
<accession>A0A812L6B4</accession>
<dbReference type="Proteomes" id="UP000604046">
    <property type="component" value="Unassembled WGS sequence"/>
</dbReference>
<organism evidence="2 3">
    <name type="scientific">Symbiodinium natans</name>
    <dbReference type="NCBI Taxonomy" id="878477"/>
    <lineage>
        <taxon>Eukaryota</taxon>
        <taxon>Sar</taxon>
        <taxon>Alveolata</taxon>
        <taxon>Dinophyceae</taxon>
        <taxon>Suessiales</taxon>
        <taxon>Symbiodiniaceae</taxon>
        <taxon>Symbiodinium</taxon>
    </lineage>
</organism>
<dbReference type="EMBL" id="CAJNDS010000879">
    <property type="protein sequence ID" value="CAE7238926.1"/>
    <property type="molecule type" value="Genomic_DNA"/>
</dbReference>
<feature type="compositionally biased region" description="Basic and acidic residues" evidence="1">
    <location>
        <begin position="96"/>
        <end position="106"/>
    </location>
</feature>
<protein>
    <submittedName>
        <fullName evidence="2">Uncharacterized protein</fullName>
    </submittedName>
</protein>
<keyword evidence="3" id="KW-1185">Reference proteome</keyword>
<dbReference type="AlphaFoldDB" id="A0A812L6B4"/>
<evidence type="ECO:0000313" key="3">
    <source>
        <dbReference type="Proteomes" id="UP000604046"/>
    </source>
</evidence>
<sequence>MVCAVFAQESNFKSLTKDDLWQAFFTKRMMYKRREANGSLSEELKDADDQVDWDLVMEAFRVLSGHEARSAYEQGNLAAHAQRQLLGLRVMHEARVQEEERRRAKEEEAEAAPADQE</sequence>
<evidence type="ECO:0000256" key="1">
    <source>
        <dbReference type="SAM" id="MobiDB-lite"/>
    </source>
</evidence>
<gene>
    <name evidence="2" type="ORF">SNAT2548_LOCUS10552</name>
</gene>
<comment type="caution">
    <text evidence="2">The sequence shown here is derived from an EMBL/GenBank/DDBJ whole genome shotgun (WGS) entry which is preliminary data.</text>
</comment>
<name>A0A812L6B4_9DINO</name>
<proteinExistence type="predicted"/>
<reference evidence="2" key="1">
    <citation type="submission" date="2021-02" db="EMBL/GenBank/DDBJ databases">
        <authorList>
            <person name="Dougan E. K."/>
            <person name="Rhodes N."/>
            <person name="Thang M."/>
            <person name="Chan C."/>
        </authorList>
    </citation>
    <scope>NUCLEOTIDE SEQUENCE</scope>
</reference>